<proteinExistence type="predicted"/>
<accession>A0A843UQH2</accession>
<evidence type="ECO:0000313" key="1">
    <source>
        <dbReference type="EMBL" id="MQL84667.1"/>
    </source>
</evidence>
<reference evidence="1" key="1">
    <citation type="submission" date="2017-07" db="EMBL/GenBank/DDBJ databases">
        <title>Taro Niue Genome Assembly and Annotation.</title>
        <authorList>
            <person name="Atibalentja N."/>
            <person name="Keating K."/>
            <person name="Fields C.J."/>
        </authorList>
    </citation>
    <scope>NUCLEOTIDE SEQUENCE</scope>
    <source>
        <strain evidence="1">Niue_2</strain>
        <tissue evidence="1">Leaf</tissue>
    </source>
</reference>
<sequence>LLPERLQQSKSTDEAHFEALTTALTMGFNKIEKLICSTSMAQDQAIVGTNAEKCFSTPPSITLAPTFGDANTSVMIVEQGFIAPDPVWDILWVNMADDEVIDIVLHVMKERQRK</sequence>
<evidence type="ECO:0000313" key="2">
    <source>
        <dbReference type="Proteomes" id="UP000652761"/>
    </source>
</evidence>
<dbReference type="EMBL" id="NMUH01000778">
    <property type="protein sequence ID" value="MQL84667.1"/>
    <property type="molecule type" value="Genomic_DNA"/>
</dbReference>
<dbReference type="AlphaFoldDB" id="A0A843UQH2"/>
<comment type="caution">
    <text evidence="1">The sequence shown here is derived from an EMBL/GenBank/DDBJ whole genome shotgun (WGS) entry which is preliminary data.</text>
</comment>
<organism evidence="1 2">
    <name type="scientific">Colocasia esculenta</name>
    <name type="common">Wild taro</name>
    <name type="synonym">Arum esculentum</name>
    <dbReference type="NCBI Taxonomy" id="4460"/>
    <lineage>
        <taxon>Eukaryota</taxon>
        <taxon>Viridiplantae</taxon>
        <taxon>Streptophyta</taxon>
        <taxon>Embryophyta</taxon>
        <taxon>Tracheophyta</taxon>
        <taxon>Spermatophyta</taxon>
        <taxon>Magnoliopsida</taxon>
        <taxon>Liliopsida</taxon>
        <taxon>Araceae</taxon>
        <taxon>Aroideae</taxon>
        <taxon>Colocasieae</taxon>
        <taxon>Colocasia</taxon>
    </lineage>
</organism>
<name>A0A843UQH2_COLES</name>
<gene>
    <name evidence="1" type="ORF">Taro_017170</name>
</gene>
<keyword evidence="2" id="KW-1185">Reference proteome</keyword>
<protein>
    <submittedName>
        <fullName evidence="1">Uncharacterized protein</fullName>
    </submittedName>
</protein>
<feature type="non-terminal residue" evidence="1">
    <location>
        <position position="1"/>
    </location>
</feature>
<dbReference type="Proteomes" id="UP000652761">
    <property type="component" value="Unassembled WGS sequence"/>
</dbReference>